<evidence type="ECO:0000313" key="1">
    <source>
        <dbReference type="EMBL" id="EMQ99557.1"/>
    </source>
</evidence>
<dbReference type="eggNOG" id="COG2826">
    <property type="taxonomic scope" value="Bacteria"/>
</dbReference>
<dbReference type="GO" id="GO:0004803">
    <property type="term" value="F:transposase activity"/>
    <property type="evidence" value="ECO:0007669"/>
    <property type="project" value="TreeGrafter"/>
</dbReference>
<dbReference type="EMBL" id="AOCK01000002">
    <property type="protein sequence ID" value="EMQ99557.1"/>
    <property type="molecule type" value="Genomic_DNA"/>
</dbReference>
<dbReference type="PATRIC" id="fig|1276920.7.peg.659"/>
<dbReference type="AlphaFoldDB" id="M7MT13"/>
<name>M7MT13_9MICC</name>
<dbReference type="Proteomes" id="UP000012015">
    <property type="component" value="Unassembled WGS sequence"/>
</dbReference>
<sequence>MVNISERPAEVEDRAIPGHWEEDLAVGAHSGSAIVTLVERKTRNVMLVHLDGDHTAETVRDALIKTMGSLPAQLRGSLT</sequence>
<gene>
    <name evidence="1" type="ORF">ADIAG_00657</name>
</gene>
<accession>M7MT13</accession>
<dbReference type="GO" id="GO:0005829">
    <property type="term" value="C:cytosol"/>
    <property type="evidence" value="ECO:0007669"/>
    <property type="project" value="TreeGrafter"/>
</dbReference>
<comment type="caution">
    <text evidence="1">The sequence shown here is derived from an EMBL/GenBank/DDBJ whole genome shotgun (WGS) entry which is preliminary data.</text>
</comment>
<reference evidence="1 2" key="1">
    <citation type="journal article" date="2013" name="Genome Announc.">
        <title>Draft Genome Sequence of Arthrobacter gangotriensis Strain Lz1yT, Isolated from a Penguin Rookery Soil Sample Collected in Antarctica, near the Indian Station Dakshin Gangotri.</title>
        <authorList>
            <person name="Shivaji S."/>
            <person name="Ara S."/>
            <person name="Bandi S."/>
            <person name="Singh A."/>
            <person name="Kumar Pinnaka A."/>
        </authorList>
    </citation>
    <scope>NUCLEOTIDE SEQUENCE [LARGE SCALE GENOMIC DNA]</scope>
    <source>
        <strain evidence="1 2">Lz1y</strain>
    </source>
</reference>
<protein>
    <submittedName>
        <fullName evidence="1">Transposase, IS30 family</fullName>
    </submittedName>
</protein>
<evidence type="ECO:0000313" key="2">
    <source>
        <dbReference type="Proteomes" id="UP000012015"/>
    </source>
</evidence>
<organism evidence="1 2">
    <name type="scientific">Paeniglutamicibacter gangotriensis Lz1y</name>
    <dbReference type="NCBI Taxonomy" id="1276920"/>
    <lineage>
        <taxon>Bacteria</taxon>
        <taxon>Bacillati</taxon>
        <taxon>Actinomycetota</taxon>
        <taxon>Actinomycetes</taxon>
        <taxon>Micrococcales</taxon>
        <taxon>Micrococcaceae</taxon>
        <taxon>Paeniglutamicibacter</taxon>
    </lineage>
</organism>
<dbReference type="STRING" id="1276920.ADIAG_00657"/>
<dbReference type="GO" id="GO:0032196">
    <property type="term" value="P:transposition"/>
    <property type="evidence" value="ECO:0007669"/>
    <property type="project" value="TreeGrafter"/>
</dbReference>
<dbReference type="PANTHER" id="PTHR10948">
    <property type="entry name" value="TRANSPOSASE"/>
    <property type="match status" value="1"/>
</dbReference>
<proteinExistence type="predicted"/>
<dbReference type="PANTHER" id="PTHR10948:SF23">
    <property type="entry name" value="TRANSPOSASE INSI FOR INSERTION SEQUENCE ELEMENT IS30A-RELATED"/>
    <property type="match status" value="1"/>
</dbReference>
<dbReference type="InterPro" id="IPR051917">
    <property type="entry name" value="Transposase-Integrase"/>
</dbReference>
<keyword evidence="2" id="KW-1185">Reference proteome</keyword>